<dbReference type="InterPro" id="IPR045860">
    <property type="entry name" value="Snake_toxin-like_sf"/>
</dbReference>
<evidence type="ECO:0000259" key="5">
    <source>
        <dbReference type="Pfam" id="PF00087"/>
    </source>
</evidence>
<feature type="chain" id="PRO_5034531406" description="Snake toxin/toxin-like domain-containing protein" evidence="4">
    <location>
        <begin position="21"/>
        <end position="93"/>
    </location>
</feature>
<evidence type="ECO:0000256" key="4">
    <source>
        <dbReference type="SAM" id="SignalP"/>
    </source>
</evidence>
<dbReference type="GO" id="GO:0098552">
    <property type="term" value="C:side of membrane"/>
    <property type="evidence" value="ECO:0007669"/>
    <property type="project" value="UniProtKB-KW"/>
</dbReference>
<evidence type="ECO:0000256" key="3">
    <source>
        <dbReference type="ARBA" id="ARBA00023157"/>
    </source>
</evidence>
<dbReference type="GO" id="GO:0005576">
    <property type="term" value="C:extracellular region"/>
    <property type="evidence" value="ECO:0007669"/>
    <property type="project" value="UniProtKB-SubCell"/>
</dbReference>
<feature type="signal peptide" evidence="4">
    <location>
        <begin position="1"/>
        <end position="20"/>
    </location>
</feature>
<organism evidence="6 7">
    <name type="scientific">Laticauda laticaudata</name>
    <name type="common">Blue-ringed sea krait</name>
    <name type="synonym">Blue-lipped sea krait</name>
    <dbReference type="NCBI Taxonomy" id="8630"/>
    <lineage>
        <taxon>Eukaryota</taxon>
        <taxon>Metazoa</taxon>
        <taxon>Chordata</taxon>
        <taxon>Craniata</taxon>
        <taxon>Vertebrata</taxon>
        <taxon>Euteleostomi</taxon>
        <taxon>Lepidosauria</taxon>
        <taxon>Squamata</taxon>
        <taxon>Bifurcata</taxon>
        <taxon>Unidentata</taxon>
        <taxon>Episquamata</taxon>
        <taxon>Toxicofera</taxon>
        <taxon>Serpentes</taxon>
        <taxon>Colubroidea</taxon>
        <taxon>Elapidae</taxon>
        <taxon>Laticaudinae</taxon>
        <taxon>Laticauda</taxon>
    </lineage>
</organism>
<evidence type="ECO:0000313" key="7">
    <source>
        <dbReference type="Proteomes" id="UP000694406"/>
    </source>
</evidence>
<dbReference type="AlphaFoldDB" id="A0A8C5WPP8"/>
<evidence type="ECO:0000256" key="1">
    <source>
        <dbReference type="ARBA" id="ARBA00004613"/>
    </source>
</evidence>
<reference evidence="6" key="1">
    <citation type="submission" date="2025-08" db="UniProtKB">
        <authorList>
            <consortium name="Ensembl"/>
        </authorList>
    </citation>
    <scope>IDENTIFICATION</scope>
</reference>
<reference evidence="6" key="2">
    <citation type="submission" date="2025-09" db="UniProtKB">
        <authorList>
            <consortium name="Ensembl"/>
        </authorList>
    </citation>
    <scope>IDENTIFICATION</scope>
</reference>
<sequence>MRKIVLCILAVMLWSQAVDALECYHCPDGGPNCITKTCSRNQDQCMTIWFKGVGFLPPKYGKRCGSLDECEALNSVPESGVSATCCDSDRCNR</sequence>
<accession>A0A8C5WPP8</accession>
<comment type="subcellular location">
    <subcellularLocation>
        <location evidence="1">Secreted</location>
    </subcellularLocation>
</comment>
<protein>
    <recommendedName>
        <fullName evidence="5">Snake toxin/toxin-like domain-containing protein</fullName>
    </recommendedName>
</protein>
<evidence type="ECO:0000256" key="2">
    <source>
        <dbReference type="ARBA" id="ARBA00022525"/>
    </source>
</evidence>
<keyword evidence="7" id="KW-1185">Reference proteome</keyword>
<dbReference type="SUPFAM" id="SSF57302">
    <property type="entry name" value="Snake toxin-like"/>
    <property type="match status" value="1"/>
</dbReference>
<keyword evidence="4" id="KW-0732">Signal</keyword>
<dbReference type="Proteomes" id="UP000694406">
    <property type="component" value="Unplaced"/>
</dbReference>
<proteinExistence type="predicted"/>
<feature type="domain" description="Snake toxin/toxin-like" evidence="5">
    <location>
        <begin position="21"/>
        <end position="92"/>
    </location>
</feature>
<dbReference type="InterPro" id="IPR035076">
    <property type="entry name" value="Toxin/TOLIP"/>
</dbReference>
<keyword evidence="3" id="KW-1015">Disulfide bond</keyword>
<name>A0A8C5WPP8_LATLA</name>
<dbReference type="Gene3D" id="2.10.60.10">
    <property type="entry name" value="CD59"/>
    <property type="match status" value="1"/>
</dbReference>
<dbReference type="Pfam" id="PF00087">
    <property type="entry name" value="Toxin_TOLIP"/>
    <property type="match status" value="1"/>
</dbReference>
<evidence type="ECO:0000313" key="6">
    <source>
        <dbReference type="Ensembl" id="ENSLLTP00000003874.1"/>
    </source>
</evidence>
<keyword evidence="2" id="KW-0964">Secreted</keyword>
<dbReference type="GeneTree" id="ENSGT00960000190536"/>
<dbReference type="Ensembl" id="ENSLLTT00000004036.1">
    <property type="protein sequence ID" value="ENSLLTP00000003874.1"/>
    <property type="gene ID" value="ENSLLTG00000002902.1"/>
</dbReference>